<dbReference type="InterPro" id="IPR004908">
    <property type="entry name" value="ATPase_V1-cplx_hsu"/>
</dbReference>
<dbReference type="Gene3D" id="1.25.10.10">
    <property type="entry name" value="Leucine-rich Repeat Variant"/>
    <property type="match status" value="1"/>
</dbReference>
<comment type="function">
    <text evidence="5">Subunit of the V1 complex of vacuolar(H+)-ATPase (V-ATPase), a multisubunit enzyme composed of a peripheral complex (V1) that hydrolyzes ATP and a membrane integral complex (V0) that translocates protons. V-ATPase is responsible for acidifying and maintaining the pH of intracellular compartments.</text>
</comment>
<keyword evidence="7" id="KW-0378">Hydrolase</keyword>
<organism evidence="7 8">
    <name type="scientific">Trypanosoma rangeli</name>
    <dbReference type="NCBI Taxonomy" id="5698"/>
    <lineage>
        <taxon>Eukaryota</taxon>
        <taxon>Discoba</taxon>
        <taxon>Euglenozoa</taxon>
        <taxon>Kinetoplastea</taxon>
        <taxon>Metakinetoplastina</taxon>
        <taxon>Trypanosomatida</taxon>
        <taxon>Trypanosomatidae</taxon>
        <taxon>Trypanosoma</taxon>
        <taxon>Herpetosoma</taxon>
    </lineage>
</organism>
<comment type="caution">
    <text evidence="7">The sequence shown here is derived from an EMBL/GenBank/DDBJ whole genome shotgun (WGS) entry which is preliminary data.</text>
</comment>
<comment type="subunit">
    <text evidence="5">V-ATPase is a heteromultimeric enzyme made up of two complexes: the ATP-hydrolytic V1 complex and the proton translocation V0 complex.</text>
</comment>
<keyword evidence="2 5" id="KW-0813">Transport</keyword>
<evidence type="ECO:0000259" key="6">
    <source>
        <dbReference type="Pfam" id="PF11698"/>
    </source>
</evidence>
<proteinExistence type="inferred from homology"/>
<dbReference type="GO" id="GO:0000221">
    <property type="term" value="C:vacuolar proton-transporting V-type ATPase, V1 domain"/>
    <property type="evidence" value="ECO:0007669"/>
    <property type="project" value="UniProtKB-UniRule"/>
</dbReference>
<dbReference type="EMBL" id="MKGL01000065">
    <property type="protein sequence ID" value="RNF08494.1"/>
    <property type="molecule type" value="Genomic_DNA"/>
</dbReference>
<dbReference type="PANTHER" id="PTHR10698">
    <property type="entry name" value="V-TYPE PROTON ATPASE SUBUNIT H"/>
    <property type="match status" value="1"/>
</dbReference>
<dbReference type="GeneID" id="40326653"/>
<dbReference type="Proteomes" id="UP000283634">
    <property type="component" value="Unassembled WGS sequence"/>
</dbReference>
<evidence type="ECO:0000256" key="3">
    <source>
        <dbReference type="ARBA" id="ARBA00022781"/>
    </source>
</evidence>
<dbReference type="Gene3D" id="1.25.40.150">
    <property type="entry name" value="V-type ATPase, subunit H, C-terminal domain"/>
    <property type="match status" value="1"/>
</dbReference>
<accession>A0A422NSW7</accession>
<dbReference type="InterPro" id="IPR011989">
    <property type="entry name" value="ARM-like"/>
</dbReference>
<dbReference type="InterPro" id="IPR038497">
    <property type="entry name" value="ATPase_V1-cplx_hsu_C_sf"/>
</dbReference>
<reference evidence="7 8" key="1">
    <citation type="journal article" date="2018" name="BMC Genomics">
        <title>Genomic comparison of Trypanosoma conorhini and Trypanosoma rangeli to Trypanosoma cruzi strains of high and low virulence.</title>
        <authorList>
            <person name="Bradwell K.R."/>
            <person name="Koparde V.N."/>
            <person name="Matveyev A.V."/>
            <person name="Serrano M.G."/>
            <person name="Alves J.M."/>
            <person name="Parikh H."/>
            <person name="Huang B."/>
            <person name="Lee V."/>
            <person name="Espinosa-Alvarez O."/>
            <person name="Ortiz P.A."/>
            <person name="Costa-Martins A.G."/>
            <person name="Teixeira M.M."/>
            <person name="Buck G.A."/>
        </authorList>
    </citation>
    <scope>NUCLEOTIDE SEQUENCE [LARGE SCALE GENOMIC DNA]</scope>
    <source>
        <strain evidence="7 8">AM80</strain>
    </source>
</reference>
<dbReference type="InterPro" id="IPR016024">
    <property type="entry name" value="ARM-type_fold"/>
</dbReference>
<dbReference type="PANTHER" id="PTHR10698:SF0">
    <property type="entry name" value="V-TYPE PROTON ATPASE SUBUNIT H"/>
    <property type="match status" value="1"/>
</dbReference>
<dbReference type="GO" id="GO:0046961">
    <property type="term" value="F:proton-transporting ATPase activity, rotational mechanism"/>
    <property type="evidence" value="ECO:0007669"/>
    <property type="project" value="UniProtKB-UniRule"/>
</dbReference>
<comment type="similarity">
    <text evidence="1 5">Belongs to the V-ATPase H subunit family.</text>
</comment>
<dbReference type="PIRSF" id="PIRSF032184">
    <property type="entry name" value="ATPase_V1_H"/>
    <property type="match status" value="1"/>
</dbReference>
<feature type="domain" description="ATPase V1 complex subunit H C-terminal" evidence="6">
    <location>
        <begin position="347"/>
        <end position="466"/>
    </location>
</feature>
<protein>
    <recommendedName>
        <fullName evidence="5">V-type proton ATPase subunit H</fullName>
    </recommendedName>
</protein>
<evidence type="ECO:0000256" key="4">
    <source>
        <dbReference type="ARBA" id="ARBA00023065"/>
    </source>
</evidence>
<dbReference type="SUPFAM" id="SSF48371">
    <property type="entry name" value="ARM repeat"/>
    <property type="match status" value="1"/>
</dbReference>
<name>A0A422NSW7_TRYRA</name>
<keyword evidence="3 5" id="KW-0375">Hydrogen ion transport</keyword>
<dbReference type="VEuPathDB" id="TriTrypDB:TRSC58_00774"/>
<gene>
    <name evidence="7" type="ORF">TraAM80_02720</name>
</gene>
<evidence type="ECO:0000256" key="2">
    <source>
        <dbReference type="ARBA" id="ARBA00022448"/>
    </source>
</evidence>
<evidence type="ECO:0000313" key="7">
    <source>
        <dbReference type="EMBL" id="RNF08494.1"/>
    </source>
</evidence>
<dbReference type="GO" id="GO:0016787">
    <property type="term" value="F:hydrolase activity"/>
    <property type="evidence" value="ECO:0007669"/>
    <property type="project" value="UniProtKB-KW"/>
</dbReference>
<keyword evidence="8" id="KW-1185">Reference proteome</keyword>
<keyword evidence="4 5" id="KW-0406">Ion transport</keyword>
<dbReference type="OMA" id="RERMIPQ"/>
<dbReference type="RefSeq" id="XP_029240432.1">
    <property type="nucleotide sequence ID" value="XM_029379714.1"/>
</dbReference>
<dbReference type="Pfam" id="PF11698">
    <property type="entry name" value="V-ATPase_H_C"/>
    <property type="match status" value="1"/>
</dbReference>
<sequence length="479" mass="54351">MSCLTDDATDAVRHMSEMQVADESTLRLMEHLFNCPSGSEMLHSLLDGKQQVVAVTLFKATQAAHSKKLLGFILRFFADLVMCCSVVGEQLGVPSAEKLFGDDPAKCFLYFVTTHRGDLGVTDPALYLAATALRYGQREKNEEALQRFFAHVTDVLSAETLQVSDVAFAVQSCAIVARTKALRRCFFEYKMVQFLPRLLFDVVSNDSASIIQLIYATLLMTWLLSYEYEGVAQLQQYQMIPHIHRVLQRLQKEKCHRVALMTLWNMVSAERRYINHMSNPSATEWVSSDICDLRRVKDGKGPAFIAEMVGVGMLKTLGQLSRRKFGDEDIGILVNELKHVLEHSMEKLTSFSEYRGEVLSGELEWTPVHTSVKFWKENARQFDNNDYEVLVALGRIIMTTHHDLTLAVACYDLGEVVRHHPTGKALLLLPCMEGVKGRVMSLMSHANPEVAKNALLAVQKIMVQRWEYIQEQQQQQQQR</sequence>
<evidence type="ECO:0000256" key="5">
    <source>
        <dbReference type="PIRNR" id="PIRNR032184"/>
    </source>
</evidence>
<evidence type="ECO:0000256" key="1">
    <source>
        <dbReference type="ARBA" id="ARBA00008613"/>
    </source>
</evidence>
<dbReference type="OrthoDB" id="10263554at2759"/>
<dbReference type="Pfam" id="PF03224">
    <property type="entry name" value="V-ATPase_H_N"/>
    <property type="match status" value="1"/>
</dbReference>
<dbReference type="AlphaFoldDB" id="A0A422NSW7"/>
<evidence type="ECO:0000313" key="8">
    <source>
        <dbReference type="Proteomes" id="UP000283634"/>
    </source>
</evidence>
<dbReference type="InterPro" id="IPR011987">
    <property type="entry name" value="ATPase_V1-cplx_hsu_C"/>
</dbReference>